<dbReference type="Pfam" id="PF00583">
    <property type="entry name" value="Acetyltransf_1"/>
    <property type="match status" value="1"/>
</dbReference>
<dbReference type="InterPro" id="IPR016181">
    <property type="entry name" value="Acyl_CoA_acyltransferase"/>
</dbReference>
<proteinExistence type="predicted"/>
<dbReference type="EMBL" id="CP002101">
    <property type="protein sequence ID" value="AEH60201.1"/>
    <property type="molecule type" value="Genomic_DNA"/>
</dbReference>
<dbReference type="Proteomes" id="UP000006622">
    <property type="component" value="Chromosome"/>
</dbReference>
<dbReference type="SUPFAM" id="SSF55729">
    <property type="entry name" value="Acyl-CoA N-acyltransferases (Nat)"/>
    <property type="match status" value="1"/>
</dbReference>
<sequence length="170" mass="20048">MKQKVSNNYDLIFRKGHESEFRDIYEFVPQCKPLGNYTMDFYRIMLRYNSDSCFVVEYDEEIVGWILSMVSLNRSDTCFLWQIGIKPSLQNHGIGNPFLRYAEDEFKNFGCSRVELTIGPENLRSQRFFEKNGYSNISETAGETIVINGNTAIKDYYRPDGHYMLYEKYL</sequence>
<dbReference type="Gene3D" id="3.40.630.30">
    <property type="match status" value="1"/>
</dbReference>
<dbReference type="STRING" id="679901.Mzhil_0325"/>
<organism evidence="2 3">
    <name type="scientific">Methanosalsum zhilinae (strain DSM 4017 / NBRC 107636 / OCM 62 / WeN5)</name>
    <name type="common">Methanohalophilus zhilinae</name>
    <dbReference type="NCBI Taxonomy" id="679901"/>
    <lineage>
        <taxon>Archaea</taxon>
        <taxon>Methanobacteriati</taxon>
        <taxon>Methanobacteriota</taxon>
        <taxon>Stenosarchaea group</taxon>
        <taxon>Methanomicrobia</taxon>
        <taxon>Methanosarcinales</taxon>
        <taxon>Methanosarcinaceae</taxon>
        <taxon>Methanosalsum</taxon>
    </lineage>
</organism>
<dbReference type="KEGG" id="mzh:Mzhil_0325"/>
<accession>F7XL75</accession>
<feature type="domain" description="N-acetyltransferase" evidence="1">
    <location>
        <begin position="11"/>
        <end position="170"/>
    </location>
</feature>
<dbReference type="PIRSF" id="PIRSF037663">
    <property type="entry name" value="Acetyltransf_GNAT_prd"/>
    <property type="match status" value="1"/>
</dbReference>
<dbReference type="PROSITE" id="PS51186">
    <property type="entry name" value="GNAT"/>
    <property type="match status" value="1"/>
</dbReference>
<dbReference type="CDD" id="cd04301">
    <property type="entry name" value="NAT_SF"/>
    <property type="match status" value="1"/>
</dbReference>
<keyword evidence="2" id="KW-0808">Transferase</keyword>
<keyword evidence="3" id="KW-1185">Reference proteome</keyword>
<evidence type="ECO:0000313" key="3">
    <source>
        <dbReference type="Proteomes" id="UP000006622"/>
    </source>
</evidence>
<protein>
    <submittedName>
        <fullName evidence="2">GCN5-related N-acetyltransferase</fullName>
    </submittedName>
</protein>
<dbReference type="InterPro" id="IPR017255">
    <property type="entry name" value="AcTrfase_GNAT_prd"/>
</dbReference>
<dbReference type="RefSeq" id="WP_013897640.1">
    <property type="nucleotide sequence ID" value="NC_015676.1"/>
</dbReference>
<dbReference type="InterPro" id="IPR000182">
    <property type="entry name" value="GNAT_dom"/>
</dbReference>
<dbReference type="HOGENOM" id="CLU_1567186_0_0_2"/>
<dbReference type="GO" id="GO:0016747">
    <property type="term" value="F:acyltransferase activity, transferring groups other than amino-acyl groups"/>
    <property type="evidence" value="ECO:0007669"/>
    <property type="project" value="InterPro"/>
</dbReference>
<evidence type="ECO:0000259" key="1">
    <source>
        <dbReference type="PROSITE" id="PS51186"/>
    </source>
</evidence>
<evidence type="ECO:0000313" key="2">
    <source>
        <dbReference type="EMBL" id="AEH60201.1"/>
    </source>
</evidence>
<gene>
    <name evidence="2" type="ordered locus">Mzhil_0325</name>
</gene>
<dbReference type="GeneID" id="10821930"/>
<dbReference type="AlphaFoldDB" id="F7XL75"/>
<reference evidence="2" key="1">
    <citation type="submission" date="2010-07" db="EMBL/GenBank/DDBJ databases">
        <title>The complete genome of Methanosalsum zhilinae DSM 4017.</title>
        <authorList>
            <consortium name="US DOE Joint Genome Institute (JGI-PGF)"/>
            <person name="Lucas S."/>
            <person name="Copeland A."/>
            <person name="Lapidus A."/>
            <person name="Glavina del Rio T."/>
            <person name="Dalin E."/>
            <person name="Tice H."/>
            <person name="Bruce D."/>
            <person name="Goodwin L."/>
            <person name="Pitluck S."/>
            <person name="Kyrpides N."/>
            <person name="Mavromatis K."/>
            <person name="Ovchinnikova G."/>
            <person name="Daligault H."/>
            <person name="Detter J.C."/>
            <person name="Han C."/>
            <person name="Tapia R."/>
            <person name="Larimer F."/>
            <person name="Land M."/>
            <person name="Hauser L."/>
            <person name="Markowitz V."/>
            <person name="Cheng J.-F."/>
            <person name="Hugenholtz P."/>
            <person name="Woyke T."/>
            <person name="Wu D."/>
            <person name="Spring S."/>
            <person name="Schueler E."/>
            <person name="Brambilla E."/>
            <person name="Klenk H.-P."/>
            <person name="Eisen J.A."/>
        </authorList>
    </citation>
    <scope>NUCLEOTIDE SEQUENCE</scope>
    <source>
        <strain evidence="2">DSM 4017</strain>
    </source>
</reference>
<name>F7XL75_METZD</name>
<dbReference type="OrthoDB" id="43754at2157"/>